<feature type="binding site" evidence="6">
    <location>
        <begin position="59"/>
        <end position="60"/>
    </location>
    <ligand>
        <name>NAD(+)</name>
        <dbReference type="ChEBI" id="CHEBI:57540"/>
    </ligand>
</feature>
<protein>
    <recommendedName>
        <fullName evidence="6">NAD kinase</fullName>
        <ecNumber evidence="6">2.7.1.23</ecNumber>
    </recommendedName>
    <alternativeName>
        <fullName evidence="6">ATP-dependent NAD kinase</fullName>
    </alternativeName>
</protein>
<feature type="binding site" evidence="6">
    <location>
        <position position="139"/>
    </location>
    <ligand>
        <name>NAD(+)</name>
        <dbReference type="ChEBI" id="CHEBI:57540"/>
    </ligand>
</feature>
<dbReference type="Pfam" id="PF01513">
    <property type="entry name" value="NAD_kinase"/>
    <property type="match status" value="1"/>
</dbReference>
<dbReference type="PANTHER" id="PTHR20275">
    <property type="entry name" value="NAD KINASE"/>
    <property type="match status" value="1"/>
</dbReference>
<evidence type="ECO:0000313" key="8">
    <source>
        <dbReference type="Proteomes" id="UP001056381"/>
    </source>
</evidence>
<name>A0A9Q8TZ17_9GAMM</name>
<comment type="catalytic activity">
    <reaction evidence="5 6">
        <text>NAD(+) + ATP = ADP + NADP(+) + H(+)</text>
        <dbReference type="Rhea" id="RHEA:18629"/>
        <dbReference type="ChEBI" id="CHEBI:15378"/>
        <dbReference type="ChEBI" id="CHEBI:30616"/>
        <dbReference type="ChEBI" id="CHEBI:57540"/>
        <dbReference type="ChEBI" id="CHEBI:58349"/>
        <dbReference type="ChEBI" id="CHEBI:456216"/>
        <dbReference type="EC" id="2.7.1.23"/>
    </reaction>
</comment>
<dbReference type="Gene3D" id="2.60.200.30">
    <property type="entry name" value="Probable inorganic polyphosphate/atp-NAD kinase, domain 2"/>
    <property type="match status" value="1"/>
</dbReference>
<keyword evidence="6" id="KW-0067">ATP-binding</keyword>
<dbReference type="EMBL" id="CP097966">
    <property type="protein sequence ID" value="URQ62892.1"/>
    <property type="molecule type" value="Genomic_DNA"/>
</dbReference>
<keyword evidence="3 6" id="KW-0521">NADP</keyword>
<dbReference type="GO" id="GO:0051287">
    <property type="term" value="F:NAD binding"/>
    <property type="evidence" value="ECO:0007669"/>
    <property type="project" value="UniProtKB-ARBA"/>
</dbReference>
<comment type="similarity">
    <text evidence="6">Belongs to the NAD kinase family.</text>
</comment>
<dbReference type="AlphaFoldDB" id="A0A9Q8TZ17"/>
<comment type="function">
    <text evidence="6">Involved in the regulation of the intracellular balance of NAD and NADP, and is a key enzyme in the biosynthesis of NADP. Catalyzes specifically the phosphorylation on 2'-hydroxyl of the adenosine moiety of NAD to yield NADP.</text>
</comment>
<keyword evidence="1 6" id="KW-0808">Transferase</keyword>
<dbReference type="InterPro" id="IPR017437">
    <property type="entry name" value="ATP-NAD_kinase_PpnK-typ_C"/>
</dbReference>
<feature type="binding site" evidence="6">
    <location>
        <begin position="128"/>
        <end position="129"/>
    </location>
    <ligand>
        <name>NAD(+)</name>
        <dbReference type="ChEBI" id="CHEBI:57540"/>
    </ligand>
</feature>
<dbReference type="Proteomes" id="UP001056381">
    <property type="component" value="Chromosome"/>
</dbReference>
<dbReference type="EC" id="2.7.1.23" evidence="6"/>
<dbReference type="GO" id="GO:0006741">
    <property type="term" value="P:NADP+ biosynthetic process"/>
    <property type="evidence" value="ECO:0007669"/>
    <property type="project" value="UniProtKB-UniRule"/>
</dbReference>
<dbReference type="GO" id="GO:0003951">
    <property type="term" value="F:NAD+ kinase activity"/>
    <property type="evidence" value="ECO:0007669"/>
    <property type="project" value="UniProtKB-UniRule"/>
</dbReference>
<accession>A0A9Q8TZ17</accession>
<dbReference type="GO" id="GO:0019674">
    <property type="term" value="P:NAD+ metabolic process"/>
    <property type="evidence" value="ECO:0007669"/>
    <property type="project" value="InterPro"/>
</dbReference>
<feature type="active site" description="Proton acceptor" evidence="6">
    <location>
        <position position="59"/>
    </location>
</feature>
<evidence type="ECO:0000313" key="7">
    <source>
        <dbReference type="EMBL" id="URQ62892.1"/>
    </source>
</evidence>
<evidence type="ECO:0000256" key="4">
    <source>
        <dbReference type="ARBA" id="ARBA00023027"/>
    </source>
</evidence>
<dbReference type="SUPFAM" id="SSF111331">
    <property type="entry name" value="NAD kinase/diacylglycerol kinase-like"/>
    <property type="match status" value="1"/>
</dbReference>
<sequence length="278" mass="30971">MYKYKKVLIAAYDINKSKEALTKIQTILSKNDVSFETFLPGSKLKDEKSFDLILVVGGDGSMLSAAKSFNNLQIPFLGINLGKVGFMADLEYGDVDSALIEVLKGECQIEQREFLECEYEGKSFSAFNEIVLHTQKSYKLIEFEVKIDQNFVYNKRADGLIISTATGSTAYSLSAGGPILTPLLEAFVITSLNPLSLSARPLIIPSDSKISVEVVENPEDTECFIILDGNEEIPLKGDSRIFYAHKSQSQFKLIHPKEHDFFEACRGKLNWSISQEGK</sequence>
<comment type="caution">
    <text evidence="6">Lacks conserved residue(s) required for the propagation of feature annotation.</text>
</comment>
<evidence type="ECO:0000256" key="3">
    <source>
        <dbReference type="ARBA" id="ARBA00022857"/>
    </source>
</evidence>
<dbReference type="HAMAP" id="MF_00361">
    <property type="entry name" value="NAD_kinase"/>
    <property type="match status" value="1"/>
</dbReference>
<dbReference type="GO" id="GO:0005524">
    <property type="term" value="F:ATP binding"/>
    <property type="evidence" value="ECO:0007669"/>
    <property type="project" value="UniProtKB-KW"/>
</dbReference>
<keyword evidence="2 6" id="KW-0418">Kinase</keyword>
<keyword evidence="8" id="KW-1185">Reference proteome</keyword>
<dbReference type="GO" id="GO:0046872">
    <property type="term" value="F:metal ion binding"/>
    <property type="evidence" value="ECO:0007669"/>
    <property type="project" value="UniProtKB-UniRule"/>
</dbReference>
<keyword evidence="6" id="KW-0963">Cytoplasm</keyword>
<keyword evidence="4 6" id="KW-0520">NAD</keyword>
<dbReference type="GO" id="GO:0005737">
    <property type="term" value="C:cytoplasm"/>
    <property type="evidence" value="ECO:0007669"/>
    <property type="project" value="UniProtKB-SubCell"/>
</dbReference>
<evidence type="ECO:0000256" key="1">
    <source>
        <dbReference type="ARBA" id="ARBA00022679"/>
    </source>
</evidence>
<evidence type="ECO:0000256" key="5">
    <source>
        <dbReference type="ARBA" id="ARBA00047925"/>
    </source>
</evidence>
<evidence type="ECO:0000256" key="2">
    <source>
        <dbReference type="ARBA" id="ARBA00022777"/>
    </source>
</evidence>
<dbReference type="InterPro" id="IPR016064">
    <property type="entry name" value="NAD/diacylglycerol_kinase_sf"/>
</dbReference>
<dbReference type="Gene3D" id="3.40.50.10330">
    <property type="entry name" value="Probable inorganic polyphosphate/atp-NAD kinase, domain 1"/>
    <property type="match status" value="1"/>
</dbReference>
<proteinExistence type="inferred from homology"/>
<dbReference type="InterPro" id="IPR017438">
    <property type="entry name" value="ATP-NAD_kinase_N"/>
</dbReference>
<feature type="binding site" evidence="6">
    <location>
        <position position="230"/>
    </location>
    <ligand>
        <name>NAD(+)</name>
        <dbReference type="ChEBI" id="CHEBI:57540"/>
    </ligand>
</feature>
<feature type="binding site" evidence="6">
    <location>
        <begin position="169"/>
        <end position="174"/>
    </location>
    <ligand>
        <name>NAD(+)</name>
        <dbReference type="ChEBI" id="CHEBI:57540"/>
    </ligand>
</feature>
<reference evidence="7" key="1">
    <citation type="submission" date="2022-05" db="EMBL/GenBank/DDBJ databases">
        <title>Single-amplified genomics reveal most streamlined microbe among free-living bacteria.</title>
        <authorList>
            <person name="Roda-Garcia J."/>
            <person name="Haro-Moreno J.M."/>
            <person name="Rodriguez-Valera F."/>
            <person name="Almagro-Moreno S."/>
            <person name="Lopez-Perez M."/>
        </authorList>
    </citation>
    <scope>NUCLEOTIDE SEQUENCE</scope>
    <source>
        <strain evidence="7">TMED112-D2-2</strain>
    </source>
</reference>
<feature type="binding site" evidence="6">
    <location>
        <position position="158"/>
    </location>
    <ligand>
        <name>NAD(+)</name>
        <dbReference type="ChEBI" id="CHEBI:57540"/>
    </ligand>
</feature>
<organism evidence="7 8">
    <name type="scientific">SAR86 cluster bacterium</name>
    <dbReference type="NCBI Taxonomy" id="2030880"/>
    <lineage>
        <taxon>Bacteria</taxon>
        <taxon>Pseudomonadati</taxon>
        <taxon>Pseudomonadota</taxon>
        <taxon>Gammaproteobacteria</taxon>
        <taxon>SAR86 cluster</taxon>
    </lineage>
</organism>
<dbReference type="PANTHER" id="PTHR20275:SF0">
    <property type="entry name" value="NAD KINASE"/>
    <property type="match status" value="1"/>
</dbReference>
<evidence type="ECO:0000256" key="6">
    <source>
        <dbReference type="HAMAP-Rule" id="MF_00361"/>
    </source>
</evidence>
<gene>
    <name evidence="6" type="primary">nadK</name>
    <name evidence="7" type="ORF">M9B40_03985</name>
</gene>
<comment type="subcellular location">
    <subcellularLocation>
        <location evidence="6">Cytoplasm</location>
    </subcellularLocation>
</comment>
<comment type="cofactor">
    <cofactor evidence="6">
        <name>a divalent metal cation</name>
        <dbReference type="ChEBI" id="CHEBI:60240"/>
    </cofactor>
</comment>
<dbReference type="InterPro" id="IPR002504">
    <property type="entry name" value="NADK"/>
</dbReference>
<keyword evidence="6" id="KW-0547">Nucleotide-binding</keyword>
<feature type="binding site" evidence="6">
    <location>
        <position position="156"/>
    </location>
    <ligand>
        <name>NAD(+)</name>
        <dbReference type="ChEBI" id="CHEBI:57540"/>
    </ligand>
</feature>
<dbReference type="Pfam" id="PF20143">
    <property type="entry name" value="NAD_kinase_C"/>
    <property type="match status" value="1"/>
</dbReference>